<sequence>MWYKESMERGLSNKLASELKKHLGNNEDWLIKRILYYAKKQGYTAYTSTLEEAWRASIVGLSTPLLNTPSTSFWLQELHPHSDFPSDPYAQFGVMEAKKHRERGIDLIMFLGLFKYYRQTYEDLLFKVDMDMDDIKSCRTFLKRYFDRVELGFIDGWMKLGGDTINHEMTEANRQLTNEKSLYLTTLESLKQPLIVTDDNGAVKLMNQAAAELFAGHSAPGAVYYGGQKVNISPVIEKNIKLFLKTYKVSDSYTFVYNNKVFDVTSTRMKDVSGKFIGLAVILNDITDKRNTESYLKESEALRKAFMEGIDAAALVLDMETQEVVDFNTRVEDLFSGCSFTEEGPVFYENIGGEPHSVFDLAEKSVNNEERYIDLCREHFKPVRLFSVEVWFHNKRHKIMIIFDISREKMLEKRANHLQHLEVLGDIASSIPVMIGAATEELGDTIDELQKGLAGGVGSDVLIDNVKTAAGKASDISEVITALHSIVQYETESACIDLNQLLKNCITLTRDKWYPYADVQTSFGNGQIGVVCSPDEMGQVFLNLLVNAAYAVRKKYETDSGRGSIIISSRYTGTFFEAKISDSGIGIKKKDYKRVFDQGFSTKEVGSVTGNGLAIVYDIVVKRHKGTIEFKSAEGRGTEFTLRIPVD</sequence>
<dbReference type="PANTHER" id="PTHR43065:SF46">
    <property type="entry name" value="C4-DICARBOXYLATE TRANSPORT SENSOR PROTEIN DCTB"/>
    <property type="match status" value="1"/>
</dbReference>
<accession>D4H403</accession>
<dbReference type="GO" id="GO:0000160">
    <property type="term" value="P:phosphorelay signal transduction system"/>
    <property type="evidence" value="ECO:0007669"/>
    <property type="project" value="UniProtKB-KW"/>
</dbReference>
<proteinExistence type="predicted"/>
<dbReference type="EMBL" id="CP001968">
    <property type="protein sequence ID" value="ADD67314.1"/>
    <property type="molecule type" value="Genomic_DNA"/>
</dbReference>
<dbReference type="SUPFAM" id="SSF55785">
    <property type="entry name" value="PYP-like sensor domain (PAS domain)"/>
    <property type="match status" value="1"/>
</dbReference>
<evidence type="ECO:0000256" key="1">
    <source>
        <dbReference type="ARBA" id="ARBA00000085"/>
    </source>
</evidence>
<dbReference type="HOGENOM" id="CLU_423194_0_0_0"/>
<comment type="catalytic activity">
    <reaction evidence="1">
        <text>ATP + protein L-histidine = ADP + protein N-phospho-L-histidine.</text>
        <dbReference type="EC" id="2.7.13.3"/>
    </reaction>
</comment>
<dbReference type="InParanoid" id="D4H403"/>
<dbReference type="InterPro" id="IPR003594">
    <property type="entry name" value="HATPase_dom"/>
</dbReference>
<dbReference type="GO" id="GO:0005524">
    <property type="term" value="F:ATP binding"/>
    <property type="evidence" value="ECO:0007669"/>
    <property type="project" value="UniProtKB-KW"/>
</dbReference>
<evidence type="ECO:0000256" key="4">
    <source>
        <dbReference type="ARBA" id="ARBA00022741"/>
    </source>
</evidence>
<dbReference type="eggNOG" id="COG5000">
    <property type="taxonomic scope" value="Bacteria"/>
</dbReference>
<dbReference type="Pfam" id="PF13188">
    <property type="entry name" value="PAS_8"/>
    <property type="match status" value="1"/>
</dbReference>
<dbReference type="InterPro" id="IPR035965">
    <property type="entry name" value="PAS-like_dom_sf"/>
</dbReference>
<dbReference type="PRINTS" id="PR00344">
    <property type="entry name" value="BCTRLSENSOR"/>
</dbReference>
<keyword evidence="4" id="KW-0547">Nucleotide-binding</keyword>
<evidence type="ECO:0000256" key="7">
    <source>
        <dbReference type="ARBA" id="ARBA00023012"/>
    </source>
</evidence>
<dbReference type="PROSITE" id="PS50109">
    <property type="entry name" value="HIS_KIN"/>
    <property type="match status" value="1"/>
</dbReference>
<dbReference type="SMART" id="SM00387">
    <property type="entry name" value="HATPase_c"/>
    <property type="match status" value="1"/>
</dbReference>
<dbReference type="InterPro" id="IPR000014">
    <property type="entry name" value="PAS"/>
</dbReference>
<dbReference type="EC" id="2.7.13.3" evidence="2"/>
<dbReference type="AlphaFoldDB" id="D4H403"/>
<keyword evidence="5 9" id="KW-0418">Kinase</keyword>
<dbReference type="SUPFAM" id="SSF55874">
    <property type="entry name" value="ATPase domain of HSP90 chaperone/DNA topoisomerase II/histidine kinase"/>
    <property type="match status" value="1"/>
</dbReference>
<evidence type="ECO:0000256" key="5">
    <source>
        <dbReference type="ARBA" id="ARBA00022777"/>
    </source>
</evidence>
<keyword evidence="6" id="KW-0067">ATP-binding</keyword>
<dbReference type="Pfam" id="PF02518">
    <property type="entry name" value="HATPase_c"/>
    <property type="match status" value="1"/>
</dbReference>
<gene>
    <name evidence="9" type="ordered locus">Dacet_0516</name>
</gene>
<name>D4H403_DENA2</name>
<keyword evidence="10" id="KW-1185">Reference proteome</keyword>
<organism evidence="9 10">
    <name type="scientific">Denitrovibrio acetiphilus (strain DSM 12809 / NBRC 114555 / N2460)</name>
    <dbReference type="NCBI Taxonomy" id="522772"/>
    <lineage>
        <taxon>Bacteria</taxon>
        <taxon>Pseudomonadati</taxon>
        <taxon>Deferribacterota</taxon>
        <taxon>Deferribacteres</taxon>
        <taxon>Deferribacterales</taxon>
        <taxon>Geovibrionaceae</taxon>
        <taxon>Denitrovibrio</taxon>
    </lineage>
</organism>
<evidence type="ECO:0000256" key="6">
    <source>
        <dbReference type="ARBA" id="ARBA00022840"/>
    </source>
</evidence>
<dbReference type="InterPro" id="IPR004358">
    <property type="entry name" value="Sig_transdc_His_kin-like_C"/>
</dbReference>
<protein>
    <recommendedName>
        <fullName evidence="2">histidine kinase</fullName>
        <ecNumber evidence="2">2.7.13.3</ecNumber>
    </recommendedName>
</protein>
<dbReference type="Proteomes" id="UP000002012">
    <property type="component" value="Chromosome"/>
</dbReference>
<dbReference type="Gene3D" id="3.30.565.10">
    <property type="entry name" value="Histidine kinase-like ATPase, C-terminal domain"/>
    <property type="match status" value="1"/>
</dbReference>
<dbReference type="GO" id="GO:0004673">
    <property type="term" value="F:protein histidine kinase activity"/>
    <property type="evidence" value="ECO:0007669"/>
    <property type="project" value="UniProtKB-EC"/>
</dbReference>
<evidence type="ECO:0000259" key="8">
    <source>
        <dbReference type="PROSITE" id="PS50109"/>
    </source>
</evidence>
<dbReference type="PANTHER" id="PTHR43065">
    <property type="entry name" value="SENSOR HISTIDINE KINASE"/>
    <property type="match status" value="1"/>
</dbReference>
<dbReference type="STRING" id="522772.Dacet_0516"/>
<reference evidence="9 10" key="1">
    <citation type="journal article" date="2010" name="Stand. Genomic Sci.">
        <title>Complete genome sequence of Denitrovibrio acetiphilus type strain (N2460).</title>
        <authorList>
            <person name="Kiss H."/>
            <person name="Lang E."/>
            <person name="Lapidus A."/>
            <person name="Copeland A."/>
            <person name="Nolan M."/>
            <person name="Glavina Del Rio T."/>
            <person name="Chen F."/>
            <person name="Lucas S."/>
            <person name="Tice H."/>
            <person name="Cheng J.F."/>
            <person name="Han C."/>
            <person name="Goodwin L."/>
            <person name="Pitluck S."/>
            <person name="Liolios K."/>
            <person name="Pati A."/>
            <person name="Ivanova N."/>
            <person name="Mavromatis K."/>
            <person name="Chen A."/>
            <person name="Palaniappan K."/>
            <person name="Land M."/>
            <person name="Hauser L."/>
            <person name="Chang Y.J."/>
            <person name="Jeffries C.D."/>
            <person name="Detter J.C."/>
            <person name="Brettin T."/>
            <person name="Spring S."/>
            <person name="Rohde M."/>
            <person name="Goker M."/>
            <person name="Woyke T."/>
            <person name="Bristow J."/>
            <person name="Eisen J.A."/>
            <person name="Markowitz V."/>
            <person name="Hugenholtz P."/>
            <person name="Kyrpides N.C."/>
            <person name="Klenk H.P."/>
        </authorList>
    </citation>
    <scope>NUCLEOTIDE SEQUENCE [LARGE SCALE GENOMIC DNA]</scope>
    <source>
        <strain evidence="10">DSM 12809 / NBRC 114555 / N2460</strain>
    </source>
</reference>
<feature type="domain" description="Histidine kinase" evidence="8">
    <location>
        <begin position="534"/>
        <end position="647"/>
    </location>
</feature>
<evidence type="ECO:0000313" key="9">
    <source>
        <dbReference type="EMBL" id="ADD67314.1"/>
    </source>
</evidence>
<dbReference type="Gene3D" id="3.30.450.20">
    <property type="entry name" value="PAS domain"/>
    <property type="match status" value="1"/>
</dbReference>
<keyword evidence="7" id="KW-0902">Two-component regulatory system</keyword>
<dbReference type="InterPro" id="IPR036890">
    <property type="entry name" value="HATPase_C_sf"/>
</dbReference>
<keyword evidence="3" id="KW-0808">Transferase</keyword>
<evidence type="ECO:0000256" key="3">
    <source>
        <dbReference type="ARBA" id="ARBA00022679"/>
    </source>
</evidence>
<dbReference type="KEGG" id="dap:Dacet_0516"/>
<dbReference type="PaxDb" id="522772-Dacet_0516"/>
<evidence type="ECO:0000256" key="2">
    <source>
        <dbReference type="ARBA" id="ARBA00012438"/>
    </source>
</evidence>
<evidence type="ECO:0000313" key="10">
    <source>
        <dbReference type="Proteomes" id="UP000002012"/>
    </source>
</evidence>
<dbReference type="InterPro" id="IPR005467">
    <property type="entry name" value="His_kinase_dom"/>
</dbReference>